<proteinExistence type="predicted"/>
<dbReference type="AlphaFoldDB" id="A0A222MWV1"/>
<dbReference type="Proteomes" id="UP000201169">
    <property type="component" value="Chromosome"/>
</dbReference>
<reference evidence="2 3" key="1">
    <citation type="submission" date="2017-07" db="EMBL/GenBank/DDBJ databases">
        <title>Analysis of two Campylobacter avium genomes and identification of a novel hippuricase gene.</title>
        <authorList>
            <person name="Miller W.G."/>
            <person name="Chapman M.H."/>
            <person name="Yee E."/>
            <person name="Revez J."/>
            <person name="Bono J.L."/>
            <person name="Rossi M."/>
        </authorList>
    </citation>
    <scope>NUCLEOTIDE SEQUENCE [LARGE SCALE GENOMIC DNA]</scope>
    <source>
        <strain evidence="2 3">LMG 24591</strain>
    </source>
</reference>
<name>A0A222MWV1_9BACT</name>
<accession>A0A222MWV1</accession>
<gene>
    <name evidence="2" type="ORF">CAV_0449</name>
</gene>
<dbReference type="SUPFAM" id="SSF54637">
    <property type="entry name" value="Thioesterase/thiol ester dehydrase-isomerase"/>
    <property type="match status" value="1"/>
</dbReference>
<evidence type="ECO:0000256" key="1">
    <source>
        <dbReference type="SAM" id="MobiDB-lite"/>
    </source>
</evidence>
<evidence type="ECO:0000313" key="2">
    <source>
        <dbReference type="EMBL" id="ASQ30116.1"/>
    </source>
</evidence>
<dbReference type="InterPro" id="IPR029069">
    <property type="entry name" value="HotDog_dom_sf"/>
</dbReference>
<dbReference type="KEGG" id="cavi:CAV_0449"/>
<organism evidence="2 3">
    <name type="scientific">Campylobacter avium LMG 24591</name>
    <dbReference type="NCBI Taxonomy" id="522484"/>
    <lineage>
        <taxon>Bacteria</taxon>
        <taxon>Pseudomonadati</taxon>
        <taxon>Campylobacterota</taxon>
        <taxon>Epsilonproteobacteria</taxon>
        <taxon>Campylobacterales</taxon>
        <taxon>Campylobacteraceae</taxon>
        <taxon>Campylobacter</taxon>
    </lineage>
</organism>
<dbReference type="EMBL" id="CP022347">
    <property type="protein sequence ID" value="ASQ30116.1"/>
    <property type="molecule type" value="Genomic_DNA"/>
</dbReference>
<dbReference type="Gene3D" id="3.10.129.10">
    <property type="entry name" value="Hotdog Thioesterase"/>
    <property type="match status" value="1"/>
</dbReference>
<keyword evidence="3" id="KW-1185">Reference proteome</keyword>
<feature type="region of interest" description="Disordered" evidence="1">
    <location>
        <begin position="157"/>
        <end position="188"/>
    </location>
</feature>
<sequence length="202" mass="22513">MTNPESFVDAQIEQYVSQEDLAHAKSELISCPEINNNLCGHIYEISKNHAKSIFVGTADMIVDEQGLLLNAFVFAAANYVALAAVNKEYSVLISSKSYFYAPLKFGDVLFLEAQALFDENSRKREVKVSGFVKEIKVFEANMQVVVTDAHIFKMERPQNKKLSDSSETENEDKQDKESVKPAAMPTQADGMAMVADLMSKKN</sequence>
<protein>
    <submittedName>
        <fullName evidence="2">Acyl-CoA thioesterase</fullName>
    </submittedName>
</protein>
<dbReference type="RefSeq" id="WP_186821774.1">
    <property type="nucleotide sequence ID" value="NZ_CP022347.1"/>
</dbReference>
<evidence type="ECO:0000313" key="3">
    <source>
        <dbReference type="Proteomes" id="UP000201169"/>
    </source>
</evidence>